<accession>A0A0V1L1W3</accession>
<proteinExistence type="predicted"/>
<dbReference type="EMBL" id="JYDW01000161">
    <property type="protein sequence ID" value="KRZ53551.1"/>
    <property type="molecule type" value="Genomic_DNA"/>
</dbReference>
<name>A0A0V1L1W3_9BILA</name>
<gene>
    <name evidence="1" type="ORF">T02_2299</name>
</gene>
<evidence type="ECO:0000313" key="1">
    <source>
        <dbReference type="EMBL" id="KRZ53551.1"/>
    </source>
</evidence>
<sequence length="100" mass="11419">MRETTGAECSTSTSTRQLSFSNFQHSNFPSPKTSYIKIVTEIHSNNKACTVTGTKANVGRLVVKIERRTLYFFHGENVSLNDANFKIVMKLWLKKKKTKF</sequence>
<comment type="caution">
    <text evidence="1">The sequence shown here is derived from an EMBL/GenBank/DDBJ whole genome shotgun (WGS) entry which is preliminary data.</text>
</comment>
<keyword evidence="2" id="KW-1185">Reference proteome</keyword>
<organism evidence="1 2">
    <name type="scientific">Trichinella nativa</name>
    <dbReference type="NCBI Taxonomy" id="6335"/>
    <lineage>
        <taxon>Eukaryota</taxon>
        <taxon>Metazoa</taxon>
        <taxon>Ecdysozoa</taxon>
        <taxon>Nematoda</taxon>
        <taxon>Enoplea</taxon>
        <taxon>Dorylaimia</taxon>
        <taxon>Trichinellida</taxon>
        <taxon>Trichinellidae</taxon>
        <taxon>Trichinella</taxon>
    </lineage>
</organism>
<dbReference type="Proteomes" id="UP000054721">
    <property type="component" value="Unassembled WGS sequence"/>
</dbReference>
<evidence type="ECO:0000313" key="2">
    <source>
        <dbReference type="Proteomes" id="UP000054721"/>
    </source>
</evidence>
<reference evidence="1 2" key="1">
    <citation type="submission" date="2015-05" db="EMBL/GenBank/DDBJ databases">
        <title>Evolution of Trichinella species and genotypes.</title>
        <authorList>
            <person name="Korhonen P.K."/>
            <person name="Edoardo P."/>
            <person name="Giuseppe L.R."/>
            <person name="Gasser R.B."/>
        </authorList>
    </citation>
    <scope>NUCLEOTIDE SEQUENCE [LARGE SCALE GENOMIC DNA]</scope>
    <source>
        <strain evidence="1">ISS10</strain>
    </source>
</reference>
<dbReference type="AlphaFoldDB" id="A0A0V1L1W3"/>
<protein>
    <submittedName>
        <fullName evidence="1">Uncharacterized protein</fullName>
    </submittedName>
</protein>